<dbReference type="Proteomes" id="UP000177503">
    <property type="component" value="Unassembled WGS sequence"/>
</dbReference>
<sequence>MKLSDSFQKLARILRTSPEVLLDLDKKMSDLTGKSGIMEAIAKENDILVDRTLTELNLSRDSRAEDVYSALTHRLIHLDEHLNTLLDKPDLIKMAMSNSCGKLCEIIFQIFKPPKGLFIKKEKVVELLEKFKPDNLLKHFGYTDVKELVEKEGFASVISALRFTQSTEWMHNFFDAAYSELVPDDFEEREVEIKILEEKWLKVADQFLEKKYHNVSHLKEYGVIFIIPLTIDTPGETTRLLTLLLHYLHEVPFYSDLFRKFLNDKDFNEKFRSLLRGDVLEVQMMADKIKENKNIWFIIQRYLAKDNVSDPRLFLPHLNPEAEHWVKVSNDLTALSKLSSEDDGHISLGYWSGLDFVGDFFPSASSGQVQLVSFDLIDLIMSLVKKGEIKYLYHQQEALWNKIFTEYMGKEKMEKLLEENIIQGSFEL</sequence>
<proteinExistence type="predicted"/>
<reference evidence="1 2" key="1">
    <citation type="journal article" date="2016" name="Nat. Commun.">
        <title>Thousands of microbial genomes shed light on interconnected biogeochemical processes in an aquifer system.</title>
        <authorList>
            <person name="Anantharaman K."/>
            <person name="Brown C.T."/>
            <person name="Hug L.A."/>
            <person name="Sharon I."/>
            <person name="Castelle C.J."/>
            <person name="Probst A.J."/>
            <person name="Thomas B.C."/>
            <person name="Singh A."/>
            <person name="Wilkins M.J."/>
            <person name="Karaoz U."/>
            <person name="Brodie E.L."/>
            <person name="Williams K.H."/>
            <person name="Hubbard S.S."/>
            <person name="Banfield J.F."/>
        </authorList>
    </citation>
    <scope>NUCLEOTIDE SEQUENCE [LARGE SCALE GENOMIC DNA]</scope>
</reference>
<evidence type="ECO:0000313" key="1">
    <source>
        <dbReference type="EMBL" id="OGM99734.1"/>
    </source>
</evidence>
<protein>
    <recommendedName>
        <fullName evidence="3">Glycosidase related protein</fullName>
    </recommendedName>
</protein>
<evidence type="ECO:0000313" key="2">
    <source>
        <dbReference type="Proteomes" id="UP000177503"/>
    </source>
</evidence>
<organism evidence="1 2">
    <name type="scientific">Candidatus Yanofskybacteria bacterium RIFCSPHIGHO2_01_FULL_41_27</name>
    <dbReference type="NCBI Taxonomy" id="1802662"/>
    <lineage>
        <taxon>Bacteria</taxon>
        <taxon>Candidatus Yanofskyibacteriota</taxon>
    </lineage>
</organism>
<dbReference type="STRING" id="1802662.A2736_01105"/>
<dbReference type="EMBL" id="MGJC01000020">
    <property type="protein sequence ID" value="OGM99734.1"/>
    <property type="molecule type" value="Genomic_DNA"/>
</dbReference>
<comment type="caution">
    <text evidence="1">The sequence shown here is derived from an EMBL/GenBank/DDBJ whole genome shotgun (WGS) entry which is preliminary data.</text>
</comment>
<accession>A0A1F8EFW5</accession>
<dbReference type="AlphaFoldDB" id="A0A1F8EFW5"/>
<name>A0A1F8EFW5_9BACT</name>
<gene>
    <name evidence="1" type="ORF">A2736_01105</name>
</gene>
<evidence type="ECO:0008006" key="3">
    <source>
        <dbReference type="Google" id="ProtNLM"/>
    </source>
</evidence>